<accession>A0AAD4J2S6</accession>
<dbReference type="InterPro" id="IPR016972">
    <property type="entry name" value="UCP031279"/>
</dbReference>
<comment type="caution">
    <text evidence="1">The sequence shown here is derived from an EMBL/GenBank/DDBJ whole genome shotgun (WGS) entry which is preliminary data.</text>
</comment>
<evidence type="ECO:0000313" key="1">
    <source>
        <dbReference type="EMBL" id="KAH6825889.1"/>
    </source>
</evidence>
<dbReference type="AlphaFoldDB" id="A0AAD4J2S6"/>
<protein>
    <submittedName>
        <fullName evidence="1">Uncharacterized protein</fullName>
    </submittedName>
</protein>
<dbReference type="PANTHER" id="PTHR33526:SF4">
    <property type="entry name" value="OS07G0123800 PROTEIN"/>
    <property type="match status" value="1"/>
</dbReference>
<proteinExistence type="predicted"/>
<dbReference type="Proteomes" id="UP001190926">
    <property type="component" value="Unassembled WGS sequence"/>
</dbReference>
<dbReference type="EMBL" id="SDAM02000168">
    <property type="protein sequence ID" value="KAH6825889.1"/>
    <property type="molecule type" value="Genomic_DNA"/>
</dbReference>
<reference evidence="1 2" key="1">
    <citation type="journal article" date="2021" name="Nat. Commun.">
        <title>Incipient diploidization of the medicinal plant Perilla within 10,000 years.</title>
        <authorList>
            <person name="Zhang Y."/>
            <person name="Shen Q."/>
            <person name="Leng L."/>
            <person name="Zhang D."/>
            <person name="Chen S."/>
            <person name="Shi Y."/>
            <person name="Ning Z."/>
            <person name="Chen S."/>
        </authorList>
    </citation>
    <scope>NUCLEOTIDE SEQUENCE [LARGE SCALE GENOMIC DNA]</scope>
    <source>
        <strain evidence="2">cv. PC099</strain>
    </source>
</reference>
<name>A0AAD4J2S6_PERFH</name>
<gene>
    <name evidence="1" type="ORF">C2S53_011254</name>
</gene>
<sequence length="165" mass="18267">MKAKERQQSVFIRILSGPYRALCKARDFYVKSMLDCASSNAVGLQGTSQVAASLPRSFSAASSRSYDVEEDYRELVRAASARTIGSGGVDLDNYIKQEMRKRRAGPGIGPRALPARSISVAMGRIDEERPSSYFGEDIKKVNDFNANNEFKYPRSKSHAVARTSF</sequence>
<dbReference type="PANTHER" id="PTHR33526">
    <property type="entry name" value="OS07G0123800 PROTEIN"/>
    <property type="match status" value="1"/>
</dbReference>
<keyword evidence="2" id="KW-1185">Reference proteome</keyword>
<evidence type="ECO:0000313" key="2">
    <source>
        <dbReference type="Proteomes" id="UP001190926"/>
    </source>
</evidence>
<organism evidence="1 2">
    <name type="scientific">Perilla frutescens var. hirtella</name>
    <name type="common">Perilla citriodora</name>
    <name type="synonym">Perilla setoyensis</name>
    <dbReference type="NCBI Taxonomy" id="608512"/>
    <lineage>
        <taxon>Eukaryota</taxon>
        <taxon>Viridiplantae</taxon>
        <taxon>Streptophyta</taxon>
        <taxon>Embryophyta</taxon>
        <taxon>Tracheophyta</taxon>
        <taxon>Spermatophyta</taxon>
        <taxon>Magnoliopsida</taxon>
        <taxon>eudicotyledons</taxon>
        <taxon>Gunneridae</taxon>
        <taxon>Pentapetalae</taxon>
        <taxon>asterids</taxon>
        <taxon>lamiids</taxon>
        <taxon>Lamiales</taxon>
        <taxon>Lamiaceae</taxon>
        <taxon>Nepetoideae</taxon>
        <taxon>Elsholtzieae</taxon>
        <taxon>Perilla</taxon>
    </lineage>
</organism>
<dbReference type="PIRSF" id="PIRSF031279">
    <property type="entry name" value="UCP031279"/>
    <property type="match status" value="1"/>
</dbReference>